<sequence length="137" mass="15482">GEVGGEEEVEFLAAVAVEETVGVELGELDFAVRSHVLLGVMQAAVKEGQEREDFLKELERGMVRSGRIGDGRAKVWLREALGVVEPYVRIWEGVWPDAEEERGKVLRRFLVENGQLFARWKVSPLLKEFSFELGPRE</sequence>
<evidence type="ECO:0000313" key="2">
    <source>
        <dbReference type="Proteomes" id="UP000465266"/>
    </source>
</evidence>
<dbReference type="EMBL" id="BLKG01000232">
    <property type="protein sequence ID" value="GFF99772.1"/>
    <property type="molecule type" value="Genomic_DNA"/>
</dbReference>
<organism evidence="1 2">
    <name type="scientific">Aspergillus udagawae</name>
    <dbReference type="NCBI Taxonomy" id="91492"/>
    <lineage>
        <taxon>Eukaryota</taxon>
        <taxon>Fungi</taxon>
        <taxon>Dikarya</taxon>
        <taxon>Ascomycota</taxon>
        <taxon>Pezizomycotina</taxon>
        <taxon>Eurotiomycetes</taxon>
        <taxon>Eurotiomycetidae</taxon>
        <taxon>Eurotiales</taxon>
        <taxon>Aspergillaceae</taxon>
        <taxon>Aspergillus</taxon>
        <taxon>Aspergillus subgen. Fumigati</taxon>
    </lineage>
</organism>
<reference evidence="1 2" key="1">
    <citation type="submission" date="2020-01" db="EMBL/GenBank/DDBJ databases">
        <title>Draft genome sequence of Aspergillus udagawae IFM 53868.</title>
        <authorList>
            <person name="Takahashi H."/>
            <person name="Yaguchi T."/>
        </authorList>
    </citation>
    <scope>NUCLEOTIDE SEQUENCE [LARGE SCALE GENOMIC DNA]</scope>
    <source>
        <strain evidence="1 2">IFM 53868</strain>
    </source>
</reference>
<protein>
    <submittedName>
        <fullName evidence="1">Uncharacterized protein</fullName>
    </submittedName>
</protein>
<comment type="caution">
    <text evidence="1">The sequence shown here is derived from an EMBL/GenBank/DDBJ whole genome shotgun (WGS) entry which is preliminary data.</text>
</comment>
<accession>A0ABQ1BE66</accession>
<name>A0ABQ1BE66_9EURO</name>
<proteinExistence type="predicted"/>
<dbReference type="Proteomes" id="UP000465266">
    <property type="component" value="Unassembled WGS sequence"/>
</dbReference>
<evidence type="ECO:0000313" key="1">
    <source>
        <dbReference type="EMBL" id="GFF99772.1"/>
    </source>
</evidence>
<keyword evidence="2" id="KW-1185">Reference proteome</keyword>
<gene>
    <name evidence="1" type="ORF">IFM53868_10450</name>
</gene>
<feature type="non-terminal residue" evidence="1">
    <location>
        <position position="1"/>
    </location>
</feature>